<feature type="region of interest" description="Disordered" evidence="1">
    <location>
        <begin position="42"/>
        <end position="71"/>
    </location>
</feature>
<evidence type="ECO:0000313" key="3">
    <source>
        <dbReference type="EMBL" id="KAK4475034.1"/>
    </source>
</evidence>
<feature type="chain" id="PRO_5041954641" evidence="2">
    <location>
        <begin position="18"/>
        <end position="111"/>
    </location>
</feature>
<keyword evidence="4" id="KW-1185">Reference proteome</keyword>
<keyword evidence="2" id="KW-0732">Signal</keyword>
<feature type="signal peptide" evidence="2">
    <location>
        <begin position="1"/>
        <end position="17"/>
    </location>
</feature>
<dbReference type="AlphaFoldDB" id="A0AAE1ZKH3"/>
<feature type="compositionally biased region" description="Low complexity" evidence="1">
    <location>
        <begin position="49"/>
        <end position="58"/>
    </location>
</feature>
<organism evidence="3 4">
    <name type="scientific">Schistosoma mekongi</name>
    <name type="common">Parasitic worm</name>
    <dbReference type="NCBI Taxonomy" id="38744"/>
    <lineage>
        <taxon>Eukaryota</taxon>
        <taxon>Metazoa</taxon>
        <taxon>Spiralia</taxon>
        <taxon>Lophotrochozoa</taxon>
        <taxon>Platyhelminthes</taxon>
        <taxon>Trematoda</taxon>
        <taxon>Digenea</taxon>
        <taxon>Strigeidida</taxon>
        <taxon>Schistosomatoidea</taxon>
        <taxon>Schistosomatidae</taxon>
        <taxon>Schistosoma</taxon>
    </lineage>
</organism>
<dbReference type="Proteomes" id="UP001292079">
    <property type="component" value="Unassembled WGS sequence"/>
</dbReference>
<protein>
    <submittedName>
        <fullName evidence="3">Uncharacterized protein</fullName>
    </submittedName>
</protein>
<evidence type="ECO:0000313" key="4">
    <source>
        <dbReference type="Proteomes" id="UP001292079"/>
    </source>
</evidence>
<feature type="compositionally biased region" description="Acidic residues" evidence="1">
    <location>
        <begin position="59"/>
        <end position="71"/>
    </location>
</feature>
<reference evidence="3" key="2">
    <citation type="journal article" date="2023" name="Infect Dis Poverty">
        <title>Chromosome-scale genome of the human blood fluke Schistosoma mekongi and its implications for public health.</title>
        <authorList>
            <person name="Zhou M."/>
            <person name="Xu L."/>
            <person name="Xu D."/>
            <person name="Chen W."/>
            <person name="Khan J."/>
            <person name="Hu Y."/>
            <person name="Huang H."/>
            <person name="Wei H."/>
            <person name="Zhang Y."/>
            <person name="Chusongsang P."/>
            <person name="Tanasarnprasert K."/>
            <person name="Hu X."/>
            <person name="Limpanont Y."/>
            <person name="Lv Z."/>
        </authorList>
    </citation>
    <scope>NUCLEOTIDE SEQUENCE</scope>
    <source>
        <strain evidence="3">LV_2022a</strain>
    </source>
</reference>
<reference evidence="3" key="1">
    <citation type="submission" date="2022-04" db="EMBL/GenBank/DDBJ databases">
        <authorList>
            <person name="Xu L."/>
            <person name="Lv Z."/>
        </authorList>
    </citation>
    <scope>NUCLEOTIDE SEQUENCE</scope>
    <source>
        <strain evidence="3">LV_2022a</strain>
    </source>
</reference>
<comment type="caution">
    <text evidence="3">The sequence shown here is derived from an EMBL/GenBank/DDBJ whole genome shotgun (WGS) entry which is preliminary data.</text>
</comment>
<evidence type="ECO:0000256" key="1">
    <source>
        <dbReference type="SAM" id="MobiDB-lite"/>
    </source>
</evidence>
<dbReference type="EMBL" id="JALJAT010000001">
    <property type="protein sequence ID" value="KAK4475034.1"/>
    <property type="molecule type" value="Genomic_DNA"/>
</dbReference>
<sequence length="111" mass="12583">MLMKVIVMLCFMQYTMCEEMTEMMTSESLNNTTYNSYGVNDITSSYNETDQSNNSTDMTSDDDGDNNDDKESDVDFLTLLKRSLAVILVYLGDLLLITINKNPSSNETMIK</sequence>
<proteinExistence type="predicted"/>
<gene>
    <name evidence="3" type="ORF">MN116_002130</name>
</gene>
<evidence type="ECO:0000256" key="2">
    <source>
        <dbReference type="SAM" id="SignalP"/>
    </source>
</evidence>
<accession>A0AAE1ZKH3</accession>
<name>A0AAE1ZKH3_SCHME</name>